<dbReference type="InterPro" id="IPR015797">
    <property type="entry name" value="NUDIX_hydrolase-like_dom_sf"/>
</dbReference>
<dbReference type="EMBL" id="JABGBO010000002">
    <property type="protein sequence ID" value="NOL48874.1"/>
    <property type="molecule type" value="Genomic_DNA"/>
</dbReference>
<evidence type="ECO:0000313" key="9">
    <source>
        <dbReference type="EMBL" id="NOL48874.1"/>
    </source>
</evidence>
<dbReference type="Gene3D" id="3.90.79.10">
    <property type="entry name" value="Nucleoside Triphosphate Pyrophosphohydrolase"/>
    <property type="match status" value="1"/>
</dbReference>
<dbReference type="Proteomes" id="UP000541421">
    <property type="component" value="Unassembled WGS sequence"/>
</dbReference>
<evidence type="ECO:0000259" key="8">
    <source>
        <dbReference type="PROSITE" id="PS51462"/>
    </source>
</evidence>
<name>A0A7Y4L8E1_9BURK</name>
<evidence type="ECO:0000256" key="1">
    <source>
        <dbReference type="ARBA" id="ARBA00001936"/>
    </source>
</evidence>
<dbReference type="GO" id="GO:0010945">
    <property type="term" value="F:coenzyme A diphosphatase activity"/>
    <property type="evidence" value="ECO:0007669"/>
    <property type="project" value="InterPro"/>
</dbReference>
<evidence type="ECO:0000313" key="10">
    <source>
        <dbReference type="Proteomes" id="UP000541421"/>
    </source>
</evidence>
<dbReference type="SUPFAM" id="SSF55811">
    <property type="entry name" value="Nudix"/>
    <property type="match status" value="1"/>
</dbReference>
<dbReference type="PANTHER" id="PTHR12992:SF11">
    <property type="entry name" value="MITOCHONDRIAL COENZYME A DIPHOSPHATASE NUDT8"/>
    <property type="match status" value="1"/>
</dbReference>
<comment type="cofactor">
    <cofactor evidence="2">
        <name>Mg(2+)</name>
        <dbReference type="ChEBI" id="CHEBI:18420"/>
    </cofactor>
</comment>
<comment type="cofactor">
    <cofactor evidence="1">
        <name>Mn(2+)</name>
        <dbReference type="ChEBI" id="CHEBI:29035"/>
    </cofactor>
</comment>
<feature type="region of interest" description="Disordered" evidence="7">
    <location>
        <begin position="1"/>
        <end position="21"/>
    </location>
</feature>
<evidence type="ECO:0000256" key="3">
    <source>
        <dbReference type="ARBA" id="ARBA00022723"/>
    </source>
</evidence>
<dbReference type="RefSeq" id="WP_171587868.1">
    <property type="nucleotide sequence ID" value="NZ_JABGBO010000002.1"/>
</dbReference>
<keyword evidence="3" id="KW-0479">Metal-binding</keyword>
<dbReference type="PANTHER" id="PTHR12992">
    <property type="entry name" value="NUDIX HYDROLASE"/>
    <property type="match status" value="1"/>
</dbReference>
<protein>
    <submittedName>
        <fullName evidence="9">CoA pyrophosphatase</fullName>
    </submittedName>
</protein>
<accession>A0A7Y4L8E1</accession>
<keyword evidence="10" id="KW-1185">Reference proteome</keyword>
<dbReference type="AlphaFoldDB" id="A0A7Y4L8E1"/>
<gene>
    <name evidence="9" type="ORF">HKX40_01790</name>
</gene>
<proteinExistence type="predicted"/>
<keyword evidence="5" id="KW-0460">Magnesium</keyword>
<dbReference type="PROSITE" id="PS51462">
    <property type="entry name" value="NUDIX"/>
    <property type="match status" value="1"/>
</dbReference>
<dbReference type="InterPro" id="IPR000086">
    <property type="entry name" value="NUDIX_hydrolase_dom"/>
</dbReference>
<keyword evidence="6" id="KW-0464">Manganese</keyword>
<reference evidence="9 10" key="1">
    <citation type="submission" date="2020-05" db="EMBL/GenBank/DDBJ databases">
        <authorList>
            <person name="Niu N."/>
        </authorList>
    </citation>
    <scope>NUCLEOTIDE SEQUENCE [LARGE SCALE GENOMIC DNA]</scope>
    <source>
        <strain evidence="9 10">LMG10982</strain>
    </source>
</reference>
<sequence length="240" mass="26792">MVNNNIKHGNPSFDPQTQQSQRANNGLLAIPDALITPDFIRAAFVQDSTCLEDPIIAAWNEEKRQLHQQTPYIPAATLMPLVETKQGMQMILTRRASHLKKHSGQISFPGGRVDETDSSIVDTALRETLEEIGLTSKDIDIIGVLPDFFTGTGFLMSPVVGLVKSDYQLTISRDEVDEVFAVPLSFLLNPDNHFLHEVPVGTGTLRQYFSMPWKNYFIWGATAAVIRNFYRLLSLSTATK</sequence>
<dbReference type="CDD" id="cd03426">
    <property type="entry name" value="NUDIX_CoAse_Nudt7"/>
    <property type="match status" value="1"/>
</dbReference>
<dbReference type="GO" id="GO:0046872">
    <property type="term" value="F:metal ion binding"/>
    <property type="evidence" value="ECO:0007669"/>
    <property type="project" value="UniProtKB-KW"/>
</dbReference>
<dbReference type="Pfam" id="PF00293">
    <property type="entry name" value="NUDIX"/>
    <property type="match status" value="1"/>
</dbReference>
<evidence type="ECO:0000256" key="6">
    <source>
        <dbReference type="ARBA" id="ARBA00023211"/>
    </source>
</evidence>
<dbReference type="NCBIfam" id="NF007980">
    <property type="entry name" value="PRK10707.1"/>
    <property type="match status" value="1"/>
</dbReference>
<evidence type="ECO:0000256" key="7">
    <source>
        <dbReference type="SAM" id="MobiDB-lite"/>
    </source>
</evidence>
<comment type="caution">
    <text evidence="9">The sequence shown here is derived from an EMBL/GenBank/DDBJ whole genome shotgun (WGS) entry which is preliminary data.</text>
</comment>
<dbReference type="InterPro" id="IPR045121">
    <property type="entry name" value="CoAse"/>
</dbReference>
<feature type="domain" description="Nudix hydrolase" evidence="8">
    <location>
        <begin position="71"/>
        <end position="204"/>
    </location>
</feature>
<evidence type="ECO:0000256" key="4">
    <source>
        <dbReference type="ARBA" id="ARBA00022801"/>
    </source>
</evidence>
<evidence type="ECO:0000256" key="5">
    <source>
        <dbReference type="ARBA" id="ARBA00022842"/>
    </source>
</evidence>
<organism evidence="9 10">
    <name type="scientific">Pelistega europaea</name>
    <dbReference type="NCBI Taxonomy" id="106147"/>
    <lineage>
        <taxon>Bacteria</taxon>
        <taxon>Pseudomonadati</taxon>
        <taxon>Pseudomonadota</taxon>
        <taxon>Betaproteobacteria</taxon>
        <taxon>Burkholderiales</taxon>
        <taxon>Alcaligenaceae</taxon>
        <taxon>Pelistega</taxon>
    </lineage>
</organism>
<evidence type="ECO:0000256" key="2">
    <source>
        <dbReference type="ARBA" id="ARBA00001946"/>
    </source>
</evidence>
<keyword evidence="4" id="KW-0378">Hydrolase</keyword>